<evidence type="ECO:0000313" key="2">
    <source>
        <dbReference type="Proteomes" id="UP001155586"/>
    </source>
</evidence>
<sequence>MIEYLNKQHTTTTKCSRVAVCLLLALLYGCGGDESSSEGQDEGGGGEESIAILAQDAVAFVEEGVRETIDLSDYVTSSGTSPLRLDKVSALSDYNHCEVLDVDGLTFEVETPTAQVCRFEYFVVPANASGEGQAVGMSQLVVSDTEGELLTPLSRNLGQSDTTVIDLSVTLPSGAELDENSLELIGETGSGELGVVTSEGNRVTYTAPSDTSGMVQIYYTAVDDQIGTVFNGAIYIAISLDGNGAPIAEMDVGLGELVLAETDEIVIDVADYVSDPDGDDVQLLDVYSQGFGSVVIEEGISTRFTYKPDGIGSHYLAYVVYDHRNGYAIGTLSLDVVSYSSIYDSVQDLTFFPTYTMNELEASGGVYSDLFWEGGGTGQPGYYPVFDRELAEAYCLTKGLYLPSLHELSGLYNGILENNSVYESEYLWPAGMSYLASDGSISLYDGIPTNAESGFFSCITPPIGGPEDYSFASPYLATDWREKVTLFASQELNGHQIPLPEELYELKIEIIATVPEGMEDQVTFSNTLNSITVHRSNTDVTSATLRVTDPMVAGTTDEVLLVVGLAKCPAGTTVEQTQYLACIPVVSVENTSYKFTLAIPDDILYQIGLHEIQNARPTWLQYSNTTPDYSYYDPDKLFNTTTQEDFELNNNGFGQKFCDILNAAQVDGRTNWSVAQRTNHAGPTYNLYFSEGDLITEFTKWMAAVTGINPAELGQGWLSYNDYGSEVYVRQFNQFSDLPYGVYQGGEPYATQYASWQYITCFSSD</sequence>
<comment type="caution">
    <text evidence="1">The sequence shown here is derived from an EMBL/GenBank/DDBJ whole genome shotgun (WGS) entry which is preliminary data.</text>
</comment>
<dbReference type="RefSeq" id="WP_265689476.1">
    <property type="nucleotide sequence ID" value="NZ_JAKRRX010000229.1"/>
</dbReference>
<gene>
    <name evidence="1" type="ORF">MD483_21500</name>
</gene>
<dbReference type="PROSITE" id="PS51257">
    <property type="entry name" value="PROKAR_LIPOPROTEIN"/>
    <property type="match status" value="1"/>
</dbReference>
<dbReference type="AlphaFoldDB" id="A0A9X3CJ20"/>
<name>A0A9X3CJ20_9VIBR</name>
<dbReference type="Proteomes" id="UP001155586">
    <property type="component" value="Unassembled WGS sequence"/>
</dbReference>
<organism evidence="1 2">
    <name type="scientific">Vibrio paucivorans</name>
    <dbReference type="NCBI Taxonomy" id="2829489"/>
    <lineage>
        <taxon>Bacteria</taxon>
        <taxon>Pseudomonadati</taxon>
        <taxon>Pseudomonadota</taxon>
        <taxon>Gammaproteobacteria</taxon>
        <taxon>Vibrionales</taxon>
        <taxon>Vibrionaceae</taxon>
        <taxon>Vibrio</taxon>
    </lineage>
</organism>
<accession>A0A9X3CJ20</accession>
<proteinExistence type="predicted"/>
<protein>
    <submittedName>
        <fullName evidence="1">Uncharacterized protein</fullName>
    </submittedName>
</protein>
<dbReference type="Pfam" id="PF17963">
    <property type="entry name" value="Big_9"/>
    <property type="match status" value="1"/>
</dbReference>
<keyword evidence="2" id="KW-1185">Reference proteome</keyword>
<reference evidence="1" key="1">
    <citation type="submission" date="2022-02" db="EMBL/GenBank/DDBJ databases">
        <title>Vibrio sp. nov., a new bacterium isolated from Bohai sea, China.</title>
        <authorList>
            <person name="Yuan Y."/>
        </authorList>
    </citation>
    <scope>NUCLEOTIDE SEQUENCE</scope>
    <source>
        <strain evidence="1">DBSS07</strain>
    </source>
</reference>
<evidence type="ECO:0000313" key="1">
    <source>
        <dbReference type="EMBL" id="MCW8336389.1"/>
    </source>
</evidence>
<dbReference type="EMBL" id="JAKRRX010000229">
    <property type="protein sequence ID" value="MCW8336389.1"/>
    <property type="molecule type" value="Genomic_DNA"/>
</dbReference>